<gene>
    <name evidence="2" type="ORF">GOP47_0003409</name>
</gene>
<sequence length="258" mass="28257">MATTTMPPLSRLALLRPCDSPWKHPHPHRTEATHIRSRLASILCDAAPKRICLQFHENTQSWVPSSSTQNRASSQTSRRCSTGVPSEEQGSELDAAPAQGLAMGNDQDLELDRASAGSLEETDIEGGELVTASAARPLAQIEKDKQKSLGRALRAGKGTLIAELLQIFDRLLERPYGGGECVANAGGAVIERVVNDVQQLRGKEGVSDQVLFELLKVIRFLEMDMELVRAAKKEETLIKRLETAQMHCKQAYNIASSF</sequence>
<dbReference type="InterPro" id="IPR053351">
    <property type="entry name" value="Chloroplast_NDH_Assembly"/>
</dbReference>
<dbReference type="PANTHER" id="PTHR36719">
    <property type="entry name" value="OS01G0676200 PROTEIN"/>
    <property type="match status" value="1"/>
</dbReference>
<dbReference type="Proteomes" id="UP000886520">
    <property type="component" value="Chromosome 3"/>
</dbReference>
<accession>A0A9D4ZRU2</accession>
<evidence type="ECO:0000256" key="1">
    <source>
        <dbReference type="SAM" id="MobiDB-lite"/>
    </source>
</evidence>
<feature type="compositionally biased region" description="Polar residues" evidence="1">
    <location>
        <begin position="60"/>
        <end position="84"/>
    </location>
</feature>
<name>A0A9D4ZRU2_ADICA</name>
<dbReference type="PANTHER" id="PTHR36719:SF1">
    <property type="entry name" value="PROTEIN CHLORORESPIRATORY REDUCTION 41, CHLOROPLASTIC"/>
    <property type="match status" value="1"/>
</dbReference>
<keyword evidence="3" id="KW-1185">Reference proteome</keyword>
<reference evidence="2" key="1">
    <citation type="submission" date="2021-01" db="EMBL/GenBank/DDBJ databases">
        <title>Adiantum capillus-veneris genome.</title>
        <authorList>
            <person name="Fang Y."/>
            <person name="Liao Q."/>
        </authorList>
    </citation>
    <scope>NUCLEOTIDE SEQUENCE</scope>
    <source>
        <strain evidence="2">H3</strain>
        <tissue evidence="2">Leaf</tissue>
    </source>
</reference>
<organism evidence="2 3">
    <name type="scientific">Adiantum capillus-veneris</name>
    <name type="common">Maidenhair fern</name>
    <dbReference type="NCBI Taxonomy" id="13818"/>
    <lineage>
        <taxon>Eukaryota</taxon>
        <taxon>Viridiplantae</taxon>
        <taxon>Streptophyta</taxon>
        <taxon>Embryophyta</taxon>
        <taxon>Tracheophyta</taxon>
        <taxon>Polypodiopsida</taxon>
        <taxon>Polypodiidae</taxon>
        <taxon>Polypodiales</taxon>
        <taxon>Pteridineae</taxon>
        <taxon>Pteridaceae</taxon>
        <taxon>Vittarioideae</taxon>
        <taxon>Adiantum</taxon>
    </lineage>
</organism>
<proteinExistence type="predicted"/>
<dbReference type="EMBL" id="JABFUD020000002">
    <property type="protein sequence ID" value="KAI5083666.1"/>
    <property type="molecule type" value="Genomic_DNA"/>
</dbReference>
<protein>
    <submittedName>
        <fullName evidence="2">Uncharacterized protein</fullName>
    </submittedName>
</protein>
<evidence type="ECO:0000313" key="3">
    <source>
        <dbReference type="Proteomes" id="UP000886520"/>
    </source>
</evidence>
<dbReference type="AlphaFoldDB" id="A0A9D4ZRU2"/>
<evidence type="ECO:0000313" key="2">
    <source>
        <dbReference type="EMBL" id="KAI5083666.1"/>
    </source>
</evidence>
<feature type="region of interest" description="Disordered" evidence="1">
    <location>
        <begin position="60"/>
        <end position="92"/>
    </location>
</feature>
<dbReference type="OrthoDB" id="2019407at2759"/>
<comment type="caution">
    <text evidence="2">The sequence shown here is derived from an EMBL/GenBank/DDBJ whole genome shotgun (WGS) entry which is preliminary data.</text>
</comment>